<proteinExistence type="predicted"/>
<evidence type="ECO:0000259" key="1">
    <source>
        <dbReference type="Pfam" id="PF02129"/>
    </source>
</evidence>
<dbReference type="Proteomes" id="UP000694050">
    <property type="component" value="Unassembled WGS sequence"/>
</dbReference>
<reference evidence="2" key="1">
    <citation type="submission" date="2021-04" db="EMBL/GenBank/DDBJ databases">
        <title>First draft genome resource for Brassicaceae pathogens Fusarium oxysporum f. sp. raphani and Fusarium oxysporum f. sp. rapae.</title>
        <authorList>
            <person name="Asai S."/>
        </authorList>
    </citation>
    <scope>NUCLEOTIDE SEQUENCE</scope>
    <source>
        <strain evidence="2">Tf1208</strain>
    </source>
</reference>
<dbReference type="GO" id="GO:0016787">
    <property type="term" value="F:hydrolase activity"/>
    <property type="evidence" value="ECO:0007669"/>
    <property type="project" value="InterPro"/>
</dbReference>
<sequence length="167" mass="19204">MAQYYLFEAADPVGGSERKKGYYSKEVGLDGYDIVEWLASQTWGNGRLALYGASGYAIAIIPVNGMADMYREMASKGGVSEKQFSECYPIFWNWSNNLVEDSLYGTRKHPYFDDYWRSKIPALNKIECPTYIICSWDDHGIHTRGALNAWREISSKEKYLEIHQDQK</sequence>
<feature type="domain" description="Xaa-Pro dipeptidyl-peptidase-like" evidence="1">
    <location>
        <begin position="29"/>
        <end position="56"/>
    </location>
</feature>
<dbReference type="AlphaFoldDB" id="A0A8J5TP52"/>
<evidence type="ECO:0000313" key="3">
    <source>
        <dbReference type="Proteomes" id="UP000694050"/>
    </source>
</evidence>
<name>A0A8J5TP52_FUSOX</name>
<evidence type="ECO:0000313" key="2">
    <source>
        <dbReference type="EMBL" id="KAG7406685.1"/>
    </source>
</evidence>
<dbReference type="EMBL" id="JAELUQ010000011">
    <property type="protein sequence ID" value="KAG7406685.1"/>
    <property type="molecule type" value="Genomic_DNA"/>
</dbReference>
<organism evidence="2 3">
    <name type="scientific">Fusarium oxysporum f. sp. rapae</name>
    <dbReference type="NCBI Taxonomy" id="485398"/>
    <lineage>
        <taxon>Eukaryota</taxon>
        <taxon>Fungi</taxon>
        <taxon>Dikarya</taxon>
        <taxon>Ascomycota</taxon>
        <taxon>Pezizomycotina</taxon>
        <taxon>Sordariomycetes</taxon>
        <taxon>Hypocreomycetidae</taxon>
        <taxon>Hypocreales</taxon>
        <taxon>Nectriaceae</taxon>
        <taxon>Fusarium</taxon>
        <taxon>Fusarium oxysporum species complex</taxon>
    </lineage>
</organism>
<dbReference type="Pfam" id="PF02129">
    <property type="entry name" value="Peptidase_S15"/>
    <property type="match status" value="1"/>
</dbReference>
<comment type="caution">
    <text evidence="2">The sequence shown here is derived from an EMBL/GenBank/DDBJ whole genome shotgun (WGS) entry which is preliminary data.</text>
</comment>
<accession>A0A8J5TP52</accession>
<gene>
    <name evidence="2" type="ORF">Forpe1208_v014400</name>
</gene>
<protein>
    <recommendedName>
        <fullName evidence="1">Xaa-Pro dipeptidyl-peptidase-like domain-containing protein</fullName>
    </recommendedName>
</protein>
<dbReference type="InterPro" id="IPR000383">
    <property type="entry name" value="Xaa-Pro-like_dom"/>
</dbReference>